<dbReference type="PANTHER" id="PTHR30349:SF64">
    <property type="entry name" value="PROPHAGE INTEGRASE INTD-RELATED"/>
    <property type="match status" value="1"/>
</dbReference>
<evidence type="ECO:0000256" key="1">
    <source>
        <dbReference type="ARBA" id="ARBA00003283"/>
    </source>
</evidence>
<dbReference type="SUPFAM" id="SSF56349">
    <property type="entry name" value="DNA breaking-rejoining enzymes"/>
    <property type="match status" value="1"/>
</dbReference>
<dbReference type="InterPro" id="IPR002104">
    <property type="entry name" value="Integrase_catalytic"/>
</dbReference>
<reference evidence="9" key="2">
    <citation type="submission" date="2021-04" db="EMBL/GenBank/DDBJ databases">
        <authorList>
            <person name="Gilroy R."/>
        </authorList>
    </citation>
    <scope>NUCLEOTIDE SEQUENCE</scope>
    <source>
        <strain evidence="9">B5_2728</strain>
    </source>
</reference>
<dbReference type="AlphaFoldDB" id="A0A948T3B5"/>
<protein>
    <submittedName>
        <fullName evidence="9">Tyrosine-type recombinase/integrase</fullName>
    </submittedName>
</protein>
<feature type="domain" description="Core-binding (CB)" evidence="8">
    <location>
        <begin position="49"/>
        <end position="130"/>
    </location>
</feature>
<comment type="caution">
    <text evidence="9">The sequence shown here is derived from an EMBL/GenBank/DDBJ whole genome shotgun (WGS) entry which is preliminary data.</text>
</comment>
<dbReference type="InterPro" id="IPR013762">
    <property type="entry name" value="Integrase-like_cat_sf"/>
</dbReference>
<dbReference type="CDD" id="cd01189">
    <property type="entry name" value="INT_ICEBs1_C_like"/>
    <property type="match status" value="1"/>
</dbReference>
<evidence type="ECO:0000256" key="6">
    <source>
        <dbReference type="PROSITE-ProRule" id="PRU01248"/>
    </source>
</evidence>
<evidence type="ECO:0000313" key="9">
    <source>
        <dbReference type="EMBL" id="MBU3806597.1"/>
    </source>
</evidence>
<dbReference type="EMBL" id="JAHLFP010000060">
    <property type="protein sequence ID" value="MBU3806597.1"/>
    <property type="molecule type" value="Genomic_DNA"/>
</dbReference>
<keyword evidence="5" id="KW-0233">DNA recombination</keyword>
<evidence type="ECO:0000259" key="8">
    <source>
        <dbReference type="PROSITE" id="PS51900"/>
    </source>
</evidence>
<dbReference type="GO" id="GO:0006310">
    <property type="term" value="P:DNA recombination"/>
    <property type="evidence" value="ECO:0007669"/>
    <property type="project" value="UniProtKB-KW"/>
</dbReference>
<dbReference type="InterPro" id="IPR044068">
    <property type="entry name" value="CB"/>
</dbReference>
<evidence type="ECO:0000259" key="7">
    <source>
        <dbReference type="PROSITE" id="PS51898"/>
    </source>
</evidence>
<evidence type="ECO:0000256" key="3">
    <source>
        <dbReference type="ARBA" id="ARBA00022908"/>
    </source>
</evidence>
<reference evidence="9" key="1">
    <citation type="journal article" date="2021" name="PeerJ">
        <title>Extensive microbial diversity within the chicken gut microbiome revealed by metagenomics and culture.</title>
        <authorList>
            <person name="Gilroy R."/>
            <person name="Ravi A."/>
            <person name="Getino M."/>
            <person name="Pursley I."/>
            <person name="Horton D.L."/>
            <person name="Alikhan N.F."/>
            <person name="Baker D."/>
            <person name="Gharbi K."/>
            <person name="Hall N."/>
            <person name="Watson M."/>
            <person name="Adriaenssens E.M."/>
            <person name="Foster-Nyarko E."/>
            <person name="Jarju S."/>
            <person name="Secka A."/>
            <person name="Antonio M."/>
            <person name="Oren A."/>
            <person name="Chaudhuri R.R."/>
            <person name="La Ragione R."/>
            <person name="Hildebrand F."/>
            <person name="Pallen M.J."/>
        </authorList>
    </citation>
    <scope>NUCLEOTIDE SEQUENCE</scope>
    <source>
        <strain evidence="9">B5_2728</strain>
    </source>
</reference>
<comment type="function">
    <text evidence="1">Site-specific tyrosine recombinase, which acts by catalyzing the cutting and rejoining of the recombining DNA molecules.</text>
</comment>
<gene>
    <name evidence="9" type="ORF">H9882_06880</name>
</gene>
<dbReference type="InterPro" id="IPR010998">
    <property type="entry name" value="Integrase_recombinase_N"/>
</dbReference>
<evidence type="ECO:0000256" key="4">
    <source>
        <dbReference type="ARBA" id="ARBA00023125"/>
    </source>
</evidence>
<proteinExistence type="inferred from homology"/>
<dbReference type="PROSITE" id="PS51898">
    <property type="entry name" value="TYR_RECOMBINASE"/>
    <property type="match status" value="1"/>
</dbReference>
<dbReference type="PANTHER" id="PTHR30349">
    <property type="entry name" value="PHAGE INTEGRASE-RELATED"/>
    <property type="match status" value="1"/>
</dbReference>
<evidence type="ECO:0000256" key="2">
    <source>
        <dbReference type="ARBA" id="ARBA00008857"/>
    </source>
</evidence>
<dbReference type="Gene3D" id="1.10.443.10">
    <property type="entry name" value="Intergrase catalytic core"/>
    <property type="match status" value="1"/>
</dbReference>
<dbReference type="InterPro" id="IPR004107">
    <property type="entry name" value="Integrase_SAM-like_N"/>
</dbReference>
<organism evidence="9 10">
    <name type="scientific">Candidatus Allofournierella pullistercoris</name>
    <dbReference type="NCBI Taxonomy" id="2838597"/>
    <lineage>
        <taxon>Bacteria</taxon>
        <taxon>Bacillati</taxon>
        <taxon>Bacillota</taxon>
        <taxon>Clostridia</taxon>
        <taxon>Eubacteriales</taxon>
        <taxon>Oscillospiraceae</taxon>
        <taxon>Allofournierella</taxon>
    </lineage>
</organism>
<feature type="domain" description="Tyr recombinase" evidence="7">
    <location>
        <begin position="144"/>
        <end position="332"/>
    </location>
</feature>
<dbReference type="PROSITE" id="PS51900">
    <property type="entry name" value="CB"/>
    <property type="match status" value="1"/>
</dbReference>
<accession>A0A948T3B5</accession>
<dbReference type="GO" id="GO:0003677">
    <property type="term" value="F:DNA binding"/>
    <property type="evidence" value="ECO:0007669"/>
    <property type="project" value="UniProtKB-UniRule"/>
</dbReference>
<keyword evidence="4 6" id="KW-0238">DNA-binding</keyword>
<name>A0A948T3B5_9FIRM</name>
<dbReference type="GO" id="GO:0015074">
    <property type="term" value="P:DNA integration"/>
    <property type="evidence" value="ECO:0007669"/>
    <property type="project" value="UniProtKB-KW"/>
</dbReference>
<evidence type="ECO:0000313" key="10">
    <source>
        <dbReference type="Proteomes" id="UP000713596"/>
    </source>
</evidence>
<dbReference type="InterPro" id="IPR050090">
    <property type="entry name" value="Tyrosine_recombinase_XerCD"/>
</dbReference>
<dbReference type="Gene3D" id="1.10.150.130">
    <property type="match status" value="1"/>
</dbReference>
<dbReference type="Pfam" id="PF00589">
    <property type="entry name" value="Phage_integrase"/>
    <property type="match status" value="1"/>
</dbReference>
<dbReference type="InterPro" id="IPR011010">
    <property type="entry name" value="DNA_brk_join_enz"/>
</dbReference>
<comment type="similarity">
    <text evidence="2">Belongs to the 'phage' integrase family.</text>
</comment>
<evidence type="ECO:0000256" key="5">
    <source>
        <dbReference type="ARBA" id="ARBA00023172"/>
    </source>
</evidence>
<sequence>MAKKMYRRPDGLYEKKLVINGKRVAFRARTEREVMQKIAAYKERDEIGPIFNDMAAEWWEYKEPRLSPNTAPNYRLAMRRAAEQFDHEPMKDLTPVAIKAYLDRLVRQGYARRTVNQHFVVLREICSWACENHNIMHNPADLVKLPDKLPQARRKMPQPKQIERIKNMSDTKDGLFLNFLMYTGLRLGEALAIQWGDIDPQAEMLHVRRSLYFAGKNQGELKAPKSESGNRDVIYLKKLQAILEPHRGPQNAFVFGGDKPLSKRAYYCILERCRRDGLDITPHQLRHAFATLCFEAGIPEKTAQGLLGHAQISTTMDIYAELRDKKLLEAAQALNKIDL</sequence>
<keyword evidence="3" id="KW-0229">DNA integration</keyword>
<dbReference type="Pfam" id="PF14659">
    <property type="entry name" value="Phage_int_SAM_3"/>
    <property type="match status" value="1"/>
</dbReference>
<dbReference type="Proteomes" id="UP000713596">
    <property type="component" value="Unassembled WGS sequence"/>
</dbReference>